<dbReference type="Proteomes" id="UP000632774">
    <property type="component" value="Unassembled WGS sequence"/>
</dbReference>
<accession>A0ABR9XLJ3</accession>
<sequence>MSSKETLLIWTAFSGLAGALLTQLMTGLFSFINDRRKCKQDLKNQFRNKKIEIGENFYFMNGEVMAMIQKNIAYWKNRTDSRSKKSLTILNKEMEKLNSLSEKINAENWKYNLVSIYYELPFQVDEIWAANKKTQKYYLAVIDMSEQIKQLPSTEQEPLYKEYNTLVFNLCSHYEWLYSRMQANMIAVKKALLDGNV</sequence>
<name>A0ABR9XLJ3_9SPHI</name>
<dbReference type="RefSeq" id="WP_194107663.1">
    <property type="nucleotide sequence ID" value="NZ_JADFFM010000002.1"/>
</dbReference>
<evidence type="ECO:0000313" key="2">
    <source>
        <dbReference type="Proteomes" id="UP000632774"/>
    </source>
</evidence>
<keyword evidence="2" id="KW-1185">Reference proteome</keyword>
<reference evidence="1 2" key="1">
    <citation type="submission" date="2020-10" db="EMBL/GenBank/DDBJ databases">
        <title>Mucilaginibacter mali sp. nov., isolated from rhizosphere soil of apple orchard.</title>
        <authorList>
            <person name="Lee J.-S."/>
            <person name="Kim H.S."/>
            <person name="Kim J.-S."/>
        </authorList>
    </citation>
    <scope>NUCLEOTIDE SEQUENCE [LARGE SCALE GENOMIC DNA]</scope>
    <source>
        <strain evidence="1 2">KCTC 23157</strain>
    </source>
</reference>
<dbReference type="EMBL" id="JADFFM010000002">
    <property type="protein sequence ID" value="MBE9668249.1"/>
    <property type="molecule type" value="Genomic_DNA"/>
</dbReference>
<comment type="caution">
    <text evidence="1">The sequence shown here is derived from an EMBL/GenBank/DDBJ whole genome shotgun (WGS) entry which is preliminary data.</text>
</comment>
<organism evidence="1 2">
    <name type="scientific">Mucilaginibacter boryungensis</name>
    <dbReference type="NCBI Taxonomy" id="768480"/>
    <lineage>
        <taxon>Bacteria</taxon>
        <taxon>Pseudomonadati</taxon>
        <taxon>Bacteroidota</taxon>
        <taxon>Sphingobacteriia</taxon>
        <taxon>Sphingobacteriales</taxon>
        <taxon>Sphingobacteriaceae</taxon>
        <taxon>Mucilaginibacter</taxon>
    </lineage>
</organism>
<evidence type="ECO:0000313" key="1">
    <source>
        <dbReference type="EMBL" id="MBE9668249.1"/>
    </source>
</evidence>
<protein>
    <submittedName>
        <fullName evidence="1">Uncharacterized protein</fullName>
    </submittedName>
</protein>
<gene>
    <name evidence="1" type="ORF">IRJ18_17900</name>
</gene>
<proteinExistence type="predicted"/>